<dbReference type="GO" id="GO:0050660">
    <property type="term" value="F:flavin adenine dinucleotide binding"/>
    <property type="evidence" value="ECO:0007669"/>
    <property type="project" value="InterPro"/>
</dbReference>
<evidence type="ECO:0000313" key="9">
    <source>
        <dbReference type="Proteomes" id="UP001064782"/>
    </source>
</evidence>
<dbReference type="RefSeq" id="WP_264890874.1">
    <property type="nucleotide sequence ID" value="NZ_BRXF01000001.1"/>
</dbReference>
<dbReference type="SUPFAM" id="SSF47203">
    <property type="entry name" value="Acyl-CoA dehydrogenase C-terminal domain-like"/>
    <property type="match status" value="1"/>
</dbReference>
<dbReference type="SUPFAM" id="SSF56645">
    <property type="entry name" value="Acyl-CoA dehydrogenase NM domain-like"/>
    <property type="match status" value="1"/>
</dbReference>
<dbReference type="InterPro" id="IPR036250">
    <property type="entry name" value="AcylCo_DH-like_C"/>
</dbReference>
<comment type="cofactor">
    <cofactor evidence="1">
        <name>FAD</name>
        <dbReference type="ChEBI" id="CHEBI:57692"/>
    </cofactor>
</comment>
<proteinExistence type="inferred from homology"/>
<keyword evidence="4" id="KW-0274">FAD</keyword>
<feature type="domain" description="Acyl-CoA dehydrogenase/oxidase C-terminal" evidence="5">
    <location>
        <begin position="239"/>
        <end position="368"/>
    </location>
</feature>
<dbReference type="Gene3D" id="1.10.540.10">
    <property type="entry name" value="Acyl-CoA dehydrogenase/oxidase, N-terminal domain"/>
    <property type="match status" value="1"/>
</dbReference>
<reference evidence="8" key="1">
    <citation type="submission" date="2022-08" db="EMBL/GenBank/DDBJ databases">
        <title>Mycobacterium kiyosense sp. nov., scotochromogenic slow-glowing species isolated from respiratory specimens.</title>
        <authorList>
            <person name="Fukano H."/>
            <person name="Kazumi Y."/>
            <person name="Sakagami N."/>
            <person name="Ato M."/>
            <person name="Mitarai S."/>
            <person name="Hoshino Y."/>
        </authorList>
    </citation>
    <scope>NUCLEOTIDE SEQUENCE</scope>
    <source>
        <strain evidence="8">1413</strain>
        <strain evidence="7">SRL2020-028</strain>
    </source>
</reference>
<dbReference type="AlphaFoldDB" id="A0A9P3UW04"/>
<dbReference type="CDD" id="cd00567">
    <property type="entry name" value="ACAD"/>
    <property type="match status" value="1"/>
</dbReference>
<gene>
    <name evidence="8" type="ORF">Mkiyose1413_05960</name>
    <name evidence="7" type="ORF">SRL2020028_01650</name>
</gene>
<dbReference type="PANTHER" id="PTHR43884:SF12">
    <property type="entry name" value="ISOVALERYL-COA DEHYDROGENASE, MITOCHONDRIAL-RELATED"/>
    <property type="match status" value="1"/>
</dbReference>
<evidence type="ECO:0000313" key="7">
    <source>
        <dbReference type="EMBL" id="GLB80909.1"/>
    </source>
</evidence>
<evidence type="ECO:0000259" key="5">
    <source>
        <dbReference type="Pfam" id="PF00441"/>
    </source>
</evidence>
<dbReference type="InterPro" id="IPR009100">
    <property type="entry name" value="AcylCoA_DH/oxidase_NM_dom_sf"/>
</dbReference>
<dbReference type="Proteomes" id="UP001064782">
    <property type="component" value="Unassembled WGS sequence"/>
</dbReference>
<feature type="domain" description="Acyl-CoA dehydrogenase/oxidase N-terminal" evidence="6">
    <location>
        <begin position="6"/>
        <end position="114"/>
    </location>
</feature>
<evidence type="ECO:0000256" key="4">
    <source>
        <dbReference type="ARBA" id="ARBA00022827"/>
    </source>
</evidence>
<dbReference type="InterPro" id="IPR009075">
    <property type="entry name" value="AcylCo_DH/oxidase_C"/>
</dbReference>
<dbReference type="Proteomes" id="UP001165663">
    <property type="component" value="Unassembled WGS sequence"/>
</dbReference>
<dbReference type="Gene3D" id="1.20.140.10">
    <property type="entry name" value="Butyryl-CoA Dehydrogenase, subunit A, domain 3"/>
    <property type="match status" value="1"/>
</dbReference>
<evidence type="ECO:0000313" key="8">
    <source>
        <dbReference type="EMBL" id="GLD28713.1"/>
    </source>
</evidence>
<sequence length="381" mass="41092">MSRLLSPEHRELRDIARKFAQEEVGPRRLEADEGPDFLKEMNLRAGELGLPRVVAPAELGGRNLGQLGGVLVVEELARESGGVALSVMIQMLFPMIMALCPEAAGRWLDDALDGKANLCAAFSDPVGIANYPEHPDIAVRDGDEFVINCRRHYVTQGTFADVIGVAGLHQDNFWMFWVPAGTPGLSIEPMRKMGVGAPWGGITLENVRIPSTLASDLSFVVKDREIANVDGGAAASVVNISAWSLGLATGVHEKTVEFVTTRSVRGRPLGSLQAIQHKLVRQRERIEAARSMLYDAASARDQGEGDSVLDHLVKTFVSEMAVEVARDCVTIHGGRGYLKEGGIEIYLREAIGGLVAECSTDMHYSTVAHLMGLPGAEPGAF</sequence>
<keyword evidence="3" id="KW-0285">Flavoprotein</keyword>
<organism evidence="8 9">
    <name type="scientific">Mycobacterium kiyosense</name>
    <dbReference type="NCBI Taxonomy" id="2871094"/>
    <lineage>
        <taxon>Bacteria</taxon>
        <taxon>Bacillati</taxon>
        <taxon>Actinomycetota</taxon>
        <taxon>Actinomycetes</taxon>
        <taxon>Mycobacteriales</taxon>
        <taxon>Mycobacteriaceae</taxon>
        <taxon>Mycobacterium</taxon>
    </lineage>
</organism>
<dbReference type="GeneID" id="83627242"/>
<dbReference type="InterPro" id="IPR046373">
    <property type="entry name" value="Acyl-CoA_Oxase/DH_mid-dom_sf"/>
</dbReference>
<dbReference type="EMBL" id="BRZI01000002">
    <property type="protein sequence ID" value="GLD28713.1"/>
    <property type="molecule type" value="Genomic_DNA"/>
</dbReference>
<evidence type="ECO:0000256" key="1">
    <source>
        <dbReference type="ARBA" id="ARBA00001974"/>
    </source>
</evidence>
<evidence type="ECO:0000256" key="3">
    <source>
        <dbReference type="ARBA" id="ARBA00022630"/>
    </source>
</evidence>
<dbReference type="InterPro" id="IPR013786">
    <property type="entry name" value="AcylCoA_DH/ox_N"/>
</dbReference>
<dbReference type="Pfam" id="PF02771">
    <property type="entry name" value="Acyl-CoA_dh_N"/>
    <property type="match status" value="1"/>
</dbReference>
<dbReference type="GO" id="GO:0003995">
    <property type="term" value="F:acyl-CoA dehydrogenase activity"/>
    <property type="evidence" value="ECO:0007669"/>
    <property type="project" value="TreeGrafter"/>
</dbReference>
<comment type="caution">
    <text evidence="8">The sequence shown here is derived from an EMBL/GenBank/DDBJ whole genome shotgun (WGS) entry which is preliminary data.</text>
</comment>
<dbReference type="Pfam" id="PF00441">
    <property type="entry name" value="Acyl-CoA_dh_1"/>
    <property type="match status" value="1"/>
</dbReference>
<evidence type="ECO:0000256" key="2">
    <source>
        <dbReference type="ARBA" id="ARBA00009347"/>
    </source>
</evidence>
<accession>A0A9P3UW04</accession>
<name>A0A9P3UW04_9MYCO</name>
<dbReference type="PANTHER" id="PTHR43884">
    <property type="entry name" value="ACYL-COA DEHYDROGENASE"/>
    <property type="match status" value="1"/>
</dbReference>
<protein>
    <submittedName>
        <fullName evidence="8">Acyl-CoA dehydrogenase</fullName>
    </submittedName>
</protein>
<dbReference type="Gene3D" id="2.40.110.10">
    <property type="entry name" value="Butyryl-CoA Dehydrogenase, subunit A, domain 2"/>
    <property type="match status" value="1"/>
</dbReference>
<dbReference type="InterPro" id="IPR037069">
    <property type="entry name" value="AcylCoA_DH/ox_N_sf"/>
</dbReference>
<evidence type="ECO:0000259" key="6">
    <source>
        <dbReference type="Pfam" id="PF02771"/>
    </source>
</evidence>
<dbReference type="EMBL" id="BRXE01000001">
    <property type="protein sequence ID" value="GLB80909.1"/>
    <property type="molecule type" value="Genomic_DNA"/>
</dbReference>
<comment type="similarity">
    <text evidence="2">Belongs to the acyl-CoA dehydrogenase family.</text>
</comment>
<keyword evidence="9" id="KW-1185">Reference proteome</keyword>